<dbReference type="STRING" id="2018661.A0A2A2LME3"/>
<keyword evidence="4" id="KW-0677">Repeat</keyword>
<dbReference type="PROSITE" id="PS50294">
    <property type="entry name" value="WD_REPEATS_REGION"/>
    <property type="match status" value="1"/>
</dbReference>
<dbReference type="InterPro" id="IPR001680">
    <property type="entry name" value="WD40_rpt"/>
</dbReference>
<dbReference type="GO" id="GO:0010997">
    <property type="term" value="F:anaphase-promoting complex binding"/>
    <property type="evidence" value="ECO:0007669"/>
    <property type="project" value="InterPro"/>
</dbReference>
<dbReference type="GO" id="GO:0051301">
    <property type="term" value="P:cell division"/>
    <property type="evidence" value="ECO:0007669"/>
    <property type="project" value="UniProtKB-KW"/>
</dbReference>
<name>A0A2A2LME3_9BILA</name>
<keyword evidence="5" id="KW-0498">Mitosis</keyword>
<dbReference type="OrthoDB" id="10263272at2759"/>
<dbReference type="SMART" id="SM00320">
    <property type="entry name" value="WD40"/>
    <property type="match status" value="6"/>
</dbReference>
<dbReference type="GO" id="GO:0031145">
    <property type="term" value="P:anaphase-promoting complex-dependent catabolic process"/>
    <property type="evidence" value="ECO:0007669"/>
    <property type="project" value="TreeGrafter"/>
</dbReference>
<comment type="similarity">
    <text evidence="1">Belongs to the WD repeat CDC20/Fizzy family.</text>
</comment>
<evidence type="ECO:0000256" key="7">
    <source>
        <dbReference type="PROSITE-ProRule" id="PRU00221"/>
    </source>
</evidence>
<dbReference type="GO" id="GO:0005680">
    <property type="term" value="C:anaphase-promoting complex"/>
    <property type="evidence" value="ECO:0007669"/>
    <property type="project" value="TreeGrafter"/>
</dbReference>
<dbReference type="PANTHER" id="PTHR19918">
    <property type="entry name" value="CELL DIVISION CYCLE 20 CDC20 FIZZY -RELATED"/>
    <property type="match status" value="1"/>
</dbReference>
<feature type="compositionally biased region" description="Polar residues" evidence="8">
    <location>
        <begin position="37"/>
        <end position="51"/>
    </location>
</feature>
<keyword evidence="3" id="KW-0132">Cell division</keyword>
<evidence type="ECO:0000259" key="9">
    <source>
        <dbReference type="Pfam" id="PF24807"/>
    </source>
</evidence>
<sequence length="528" mass="59460">MHPFRDQSNSPSISRVFKGLSISQNKTPGSAGRLHRQAQTSNTTFGLNNTRRGLLEKKPTKREITPTRNSSVFRGGDRFHPTRMSEDFLDEANHLFTNNKEDELNNSKSAPVSPSKVTDDPNLPKTKSTSNLMRSDAKADEKIFCYKPNQAPVSRTGQINQARVLYTVHTLNPSSSVKKTYRYINTEVAKTLDAPQLNPDVYMQLLDWSATGILAVALDKNIYIWDQFTGESELLVGHEDEEDHRPMTEVITALRWSLDGRVLAVGHFDGTLKIFDPNKRNAQGVCKELRKMIVPNVSRLGALVWRREGVVSAGYMGGQIVHFDVAKPNPVIGTWLTNGHRRDITGMDWDPRFKKLATSSGDWTVNVWDEQQIRIDNPTPLYTLTDHTSQVRCVKWCPFKTEVLASGGGKQDGTVKLWSIQDGGKCIKSVAINSGVSSIVFNSPYKEMLVSTDEGYMKLYSYGTFKEQANIAAHPTYQILRMVESGCGEFVFTSSSDEMLKMWHLFKVDKSLDKLNERRKNPYSTALR</sequence>
<organism evidence="10 11">
    <name type="scientific">Diploscapter pachys</name>
    <dbReference type="NCBI Taxonomy" id="2018661"/>
    <lineage>
        <taxon>Eukaryota</taxon>
        <taxon>Metazoa</taxon>
        <taxon>Ecdysozoa</taxon>
        <taxon>Nematoda</taxon>
        <taxon>Chromadorea</taxon>
        <taxon>Rhabditida</taxon>
        <taxon>Rhabditina</taxon>
        <taxon>Rhabditomorpha</taxon>
        <taxon>Rhabditoidea</taxon>
        <taxon>Rhabditidae</taxon>
        <taxon>Diploscapter</taxon>
    </lineage>
</organism>
<feature type="region of interest" description="Disordered" evidence="8">
    <location>
        <begin position="97"/>
        <end position="133"/>
    </location>
</feature>
<accession>A0A2A2LME3</accession>
<gene>
    <name evidence="10" type="ORF">WR25_07079</name>
</gene>
<comment type="caution">
    <text evidence="10">The sequence shown here is derived from an EMBL/GenBank/DDBJ whole genome shotgun (WGS) entry which is preliminary data.</text>
</comment>
<evidence type="ECO:0000256" key="5">
    <source>
        <dbReference type="ARBA" id="ARBA00022776"/>
    </source>
</evidence>
<dbReference type="GO" id="GO:1990757">
    <property type="term" value="F:ubiquitin ligase activator activity"/>
    <property type="evidence" value="ECO:0007669"/>
    <property type="project" value="TreeGrafter"/>
</dbReference>
<dbReference type="EMBL" id="LIAE01006572">
    <property type="protein sequence ID" value="PAV87382.1"/>
    <property type="molecule type" value="Genomic_DNA"/>
</dbReference>
<dbReference type="InterPro" id="IPR036322">
    <property type="entry name" value="WD40_repeat_dom_sf"/>
</dbReference>
<keyword evidence="6" id="KW-0131">Cell cycle</keyword>
<dbReference type="AlphaFoldDB" id="A0A2A2LME3"/>
<dbReference type="Gene3D" id="2.130.10.10">
    <property type="entry name" value="YVTN repeat-like/Quinoprotein amine dehydrogenase"/>
    <property type="match status" value="1"/>
</dbReference>
<dbReference type="SUPFAM" id="SSF50978">
    <property type="entry name" value="WD40 repeat-like"/>
    <property type="match status" value="1"/>
</dbReference>
<dbReference type="InterPro" id="IPR056150">
    <property type="entry name" value="WD40_CDC20-Fz"/>
</dbReference>
<feature type="repeat" description="WD" evidence="7">
    <location>
        <begin position="337"/>
        <end position="369"/>
    </location>
</feature>
<feature type="region of interest" description="Disordered" evidence="8">
    <location>
        <begin position="22"/>
        <end position="79"/>
    </location>
</feature>
<reference evidence="10 11" key="1">
    <citation type="journal article" date="2017" name="Curr. Biol.">
        <title>Genome architecture and evolution of a unichromosomal asexual nematode.</title>
        <authorList>
            <person name="Fradin H."/>
            <person name="Zegar C."/>
            <person name="Gutwein M."/>
            <person name="Lucas J."/>
            <person name="Kovtun M."/>
            <person name="Corcoran D."/>
            <person name="Baugh L.R."/>
            <person name="Kiontke K."/>
            <person name="Gunsalus K."/>
            <person name="Fitch D.H."/>
            <person name="Piano F."/>
        </authorList>
    </citation>
    <scope>NUCLEOTIDE SEQUENCE [LARGE SCALE GENOMIC DNA]</scope>
    <source>
        <strain evidence="10">PF1309</strain>
    </source>
</reference>
<feature type="domain" description="CDC20/Fizzy WD40" evidence="9">
    <location>
        <begin position="192"/>
        <end position="503"/>
    </location>
</feature>
<feature type="compositionally biased region" description="Basic and acidic residues" evidence="8">
    <location>
        <begin position="53"/>
        <end position="65"/>
    </location>
</feature>
<dbReference type="InterPro" id="IPR015943">
    <property type="entry name" value="WD40/YVTN_repeat-like_dom_sf"/>
</dbReference>
<evidence type="ECO:0000256" key="8">
    <source>
        <dbReference type="SAM" id="MobiDB-lite"/>
    </source>
</evidence>
<evidence type="ECO:0000256" key="3">
    <source>
        <dbReference type="ARBA" id="ARBA00022618"/>
    </source>
</evidence>
<evidence type="ECO:0000256" key="4">
    <source>
        <dbReference type="ARBA" id="ARBA00022737"/>
    </source>
</evidence>
<protein>
    <recommendedName>
        <fullName evidence="9">CDC20/Fizzy WD40 domain-containing protein</fullName>
    </recommendedName>
</protein>
<dbReference type="PROSITE" id="PS50082">
    <property type="entry name" value="WD_REPEATS_2"/>
    <property type="match status" value="1"/>
</dbReference>
<evidence type="ECO:0000256" key="2">
    <source>
        <dbReference type="ARBA" id="ARBA00022574"/>
    </source>
</evidence>
<evidence type="ECO:0000313" key="10">
    <source>
        <dbReference type="EMBL" id="PAV87382.1"/>
    </source>
</evidence>
<dbReference type="InterPro" id="IPR033010">
    <property type="entry name" value="Cdc20/Fizzy"/>
</dbReference>
<evidence type="ECO:0000256" key="1">
    <source>
        <dbReference type="ARBA" id="ARBA00006445"/>
    </source>
</evidence>
<proteinExistence type="inferred from homology"/>
<keyword evidence="2 7" id="KW-0853">WD repeat</keyword>
<dbReference type="GO" id="GO:1905786">
    <property type="term" value="P:positive regulation of anaphase-promoting complex-dependent catabolic process"/>
    <property type="evidence" value="ECO:0007669"/>
    <property type="project" value="TreeGrafter"/>
</dbReference>
<dbReference type="Proteomes" id="UP000218231">
    <property type="component" value="Unassembled WGS sequence"/>
</dbReference>
<keyword evidence="11" id="KW-1185">Reference proteome</keyword>
<dbReference type="PANTHER" id="PTHR19918:SF8">
    <property type="entry name" value="FI02843P"/>
    <property type="match status" value="1"/>
</dbReference>
<evidence type="ECO:0000256" key="6">
    <source>
        <dbReference type="ARBA" id="ARBA00023306"/>
    </source>
</evidence>
<dbReference type="Pfam" id="PF24807">
    <property type="entry name" value="WD40_CDC20-Fz"/>
    <property type="match status" value="1"/>
</dbReference>
<evidence type="ECO:0000313" key="11">
    <source>
        <dbReference type="Proteomes" id="UP000218231"/>
    </source>
</evidence>
<feature type="compositionally biased region" description="Polar residues" evidence="8">
    <location>
        <begin position="106"/>
        <end position="116"/>
    </location>
</feature>